<evidence type="ECO:0000313" key="5">
    <source>
        <dbReference type="Proteomes" id="UP001147747"/>
    </source>
</evidence>
<feature type="compositionally biased region" description="Low complexity" evidence="1">
    <location>
        <begin position="268"/>
        <end position="277"/>
    </location>
</feature>
<keyword evidence="2" id="KW-1133">Transmembrane helix</keyword>
<gene>
    <name evidence="4" type="ORF">N7509_013873</name>
</gene>
<comment type="caution">
    <text evidence="4">The sequence shown here is derived from an EMBL/GenBank/DDBJ whole genome shotgun (WGS) entry which is preliminary data.</text>
</comment>
<name>A0A9W9SE73_9EURO</name>
<feature type="region of interest" description="Disordered" evidence="1">
    <location>
        <begin position="254"/>
        <end position="348"/>
    </location>
</feature>
<reference evidence="4" key="1">
    <citation type="submission" date="2022-12" db="EMBL/GenBank/DDBJ databases">
        <authorList>
            <person name="Petersen C."/>
        </authorList>
    </citation>
    <scope>NUCLEOTIDE SEQUENCE</scope>
    <source>
        <strain evidence="4">IBT 29677</strain>
    </source>
</reference>
<feature type="transmembrane region" description="Helical" evidence="2">
    <location>
        <begin position="179"/>
        <end position="202"/>
    </location>
</feature>
<feature type="signal peptide" evidence="3">
    <location>
        <begin position="1"/>
        <end position="29"/>
    </location>
</feature>
<keyword evidence="2" id="KW-0812">Transmembrane</keyword>
<evidence type="ECO:0000256" key="1">
    <source>
        <dbReference type="SAM" id="MobiDB-lite"/>
    </source>
</evidence>
<reference evidence="4" key="2">
    <citation type="journal article" date="2023" name="IMA Fungus">
        <title>Comparative genomic study of the Penicillium genus elucidates a diverse pangenome and 15 lateral gene transfer events.</title>
        <authorList>
            <person name="Petersen C."/>
            <person name="Sorensen T."/>
            <person name="Nielsen M.R."/>
            <person name="Sondergaard T.E."/>
            <person name="Sorensen J.L."/>
            <person name="Fitzpatrick D.A."/>
            <person name="Frisvad J.C."/>
            <person name="Nielsen K.L."/>
        </authorList>
    </citation>
    <scope>NUCLEOTIDE SEQUENCE</scope>
    <source>
        <strain evidence="4">IBT 29677</strain>
    </source>
</reference>
<evidence type="ECO:0000256" key="2">
    <source>
        <dbReference type="SAM" id="Phobius"/>
    </source>
</evidence>
<dbReference type="EMBL" id="JAPZBU010000012">
    <property type="protein sequence ID" value="KAJ5376987.1"/>
    <property type="molecule type" value="Genomic_DNA"/>
</dbReference>
<organism evidence="4 5">
    <name type="scientific">Penicillium cosmopolitanum</name>
    <dbReference type="NCBI Taxonomy" id="1131564"/>
    <lineage>
        <taxon>Eukaryota</taxon>
        <taxon>Fungi</taxon>
        <taxon>Dikarya</taxon>
        <taxon>Ascomycota</taxon>
        <taxon>Pezizomycotina</taxon>
        <taxon>Eurotiomycetes</taxon>
        <taxon>Eurotiomycetidae</taxon>
        <taxon>Eurotiales</taxon>
        <taxon>Aspergillaceae</taxon>
        <taxon>Penicillium</taxon>
    </lineage>
</organism>
<dbReference type="GeneID" id="81377490"/>
<evidence type="ECO:0000313" key="4">
    <source>
        <dbReference type="EMBL" id="KAJ5376987.1"/>
    </source>
</evidence>
<evidence type="ECO:0000256" key="3">
    <source>
        <dbReference type="SAM" id="SignalP"/>
    </source>
</evidence>
<dbReference type="Proteomes" id="UP001147747">
    <property type="component" value="Unassembled WGS sequence"/>
</dbReference>
<dbReference type="OrthoDB" id="5338512at2759"/>
<dbReference type="AlphaFoldDB" id="A0A9W9SE73"/>
<feature type="chain" id="PRO_5040730237" evidence="3">
    <location>
        <begin position="30"/>
        <end position="375"/>
    </location>
</feature>
<keyword evidence="5" id="KW-1185">Reference proteome</keyword>
<dbReference type="RefSeq" id="XP_056482017.1">
    <property type="nucleotide sequence ID" value="XM_056638510.1"/>
</dbReference>
<feature type="compositionally biased region" description="Pro residues" evidence="1">
    <location>
        <begin position="293"/>
        <end position="308"/>
    </location>
</feature>
<feature type="region of interest" description="Disordered" evidence="1">
    <location>
        <begin position="356"/>
        <end position="375"/>
    </location>
</feature>
<sequence>MAGSTEGIVPKRLFLLLLIFLIILQTTHGHALDTPELFGRSTDTCSNSYNQCGTSFPNNFWCPTSSICIGTSDNTTAICCPSGQSCDYISPIDCDIQQQNATTYPKSTVKTTKLDSKLKSCGGSCCPVGYSCVSDKVCVADKSTTTASPSTSTGSTGATFTIVPSPSASTSCDSFPPKAIIAGFFPGAIFGAVLALLITTCLRRRAHKKSRPQDQKFIPHWSQRTSSGAVMGISSPMASEDASYRTDFLLRPSARNSVGGRSTRSRLTRTGSRVRSLFNPTTTSRSDKEKDVPPLPSLPNPVPAPVTPPRQRQPSTESIKICSPPGAFAQSRKFLGPEPYPGTVARPDTTFSDLMKNVGFSDGKGNPSYKVTEEK</sequence>
<keyword evidence="3" id="KW-0732">Signal</keyword>
<protein>
    <submittedName>
        <fullName evidence="4">Uncharacterized protein</fullName>
    </submittedName>
</protein>
<keyword evidence="2" id="KW-0472">Membrane</keyword>
<accession>A0A9W9SE73</accession>
<proteinExistence type="predicted"/>